<reference evidence="2 3" key="1">
    <citation type="submission" date="2018-04" db="EMBL/GenBank/DDBJ databases">
        <title>WGS assembly of Panicum hallii var. hallii HAL2.</title>
        <authorList>
            <person name="Lovell J."/>
            <person name="Jenkins J."/>
            <person name="Lowry D."/>
            <person name="Mamidi S."/>
            <person name="Sreedasyam A."/>
            <person name="Weng X."/>
            <person name="Barry K."/>
            <person name="Bonette J."/>
            <person name="Campitelli B."/>
            <person name="Daum C."/>
            <person name="Gordon S."/>
            <person name="Gould B."/>
            <person name="Lipzen A."/>
            <person name="MacQueen A."/>
            <person name="Palacio-Mejia J."/>
            <person name="Plott C."/>
            <person name="Shakirov E."/>
            <person name="Shu S."/>
            <person name="Yoshinaga Y."/>
            <person name="Zane M."/>
            <person name="Rokhsar D."/>
            <person name="Grimwood J."/>
            <person name="Schmutz J."/>
            <person name="Juenger T."/>
        </authorList>
    </citation>
    <scope>NUCLEOTIDE SEQUENCE [LARGE SCALE GENOMIC DNA]</scope>
    <source>
        <strain evidence="3">cv. HAL2</strain>
    </source>
</reference>
<dbReference type="EMBL" id="CM009756">
    <property type="protein sequence ID" value="PUZ44231.1"/>
    <property type="molecule type" value="Genomic_DNA"/>
</dbReference>
<evidence type="ECO:0000313" key="2">
    <source>
        <dbReference type="EMBL" id="PUZ44231.1"/>
    </source>
</evidence>
<proteinExistence type="predicted"/>
<dbReference type="AlphaFoldDB" id="A0A2T7CLM6"/>
<dbReference type="Proteomes" id="UP000244336">
    <property type="component" value="Chromosome 8"/>
</dbReference>
<dbReference type="Gramene" id="PUZ44231">
    <property type="protein sequence ID" value="PUZ44231"/>
    <property type="gene ID" value="GQ55_8G073300"/>
</dbReference>
<evidence type="ECO:0000313" key="3">
    <source>
        <dbReference type="Proteomes" id="UP000244336"/>
    </source>
</evidence>
<evidence type="ECO:0000256" key="1">
    <source>
        <dbReference type="SAM" id="MobiDB-lite"/>
    </source>
</evidence>
<organism evidence="2 3">
    <name type="scientific">Panicum hallii var. hallii</name>
    <dbReference type="NCBI Taxonomy" id="1504633"/>
    <lineage>
        <taxon>Eukaryota</taxon>
        <taxon>Viridiplantae</taxon>
        <taxon>Streptophyta</taxon>
        <taxon>Embryophyta</taxon>
        <taxon>Tracheophyta</taxon>
        <taxon>Spermatophyta</taxon>
        <taxon>Magnoliopsida</taxon>
        <taxon>Liliopsida</taxon>
        <taxon>Poales</taxon>
        <taxon>Poaceae</taxon>
        <taxon>PACMAD clade</taxon>
        <taxon>Panicoideae</taxon>
        <taxon>Panicodae</taxon>
        <taxon>Paniceae</taxon>
        <taxon>Panicinae</taxon>
        <taxon>Panicum</taxon>
        <taxon>Panicum sect. Panicum</taxon>
    </lineage>
</organism>
<keyword evidence="3" id="KW-1185">Reference proteome</keyword>
<sequence>MDFLAAALSAPPEDPLCVLAGIVACPHPDAAAAAATAPPPALVHGAAGGSGHRVWLDGGGCRVPRRRLPFPHQDGEPPRGHAGPGPRRGPRRGAEFAALPPPWWARRRAAHGREDQASSSRAVDVGVQGVPGNGTAEARRRRQLPPRSVLHLGMERAGHAGWPDAVRGARLLQILRGAPVPGLQGRYLLLGRWGILRRGSDLRRWQREAVPLQRQWEVVSRPCPTLPAKARPIKPLSSGLASPVRPGGGWFWVHHDPRVG</sequence>
<name>A0A2T7CLM6_9POAL</name>
<feature type="region of interest" description="Disordered" evidence="1">
    <location>
        <begin position="65"/>
        <end position="143"/>
    </location>
</feature>
<gene>
    <name evidence="2" type="ORF">GQ55_8G073300</name>
</gene>
<protein>
    <submittedName>
        <fullName evidence="2">Uncharacterized protein</fullName>
    </submittedName>
</protein>
<accession>A0A2T7CLM6</accession>